<dbReference type="GO" id="GO:0005737">
    <property type="term" value="C:cytoplasm"/>
    <property type="evidence" value="ECO:0007669"/>
    <property type="project" value="TreeGrafter"/>
</dbReference>
<feature type="domain" description="AMP-dependent synthetase/ligase" evidence="1">
    <location>
        <begin position="8"/>
        <end position="351"/>
    </location>
</feature>
<comment type="caution">
    <text evidence="3">The sequence shown here is derived from an EMBL/GenBank/DDBJ whole genome shotgun (WGS) entry which is preliminary data.</text>
</comment>
<sequence>MHDLVAQLEETAGRFRSLTALSLEDRDLTYGELWDLSGVVSGHLAPLLGGTRRVALRGDRSALTYAAYLGVLRAGGAVLPMSPRWPDARISDVVRAAEPDVVLLNGPAAAPRHLPAGVPVMTVPTEGTRAAASGARLDDDAYVIYTSGSTGTPKGVPITHRALARYLGHVCPLYELGPGDRMAQAAELTFDASVFELLATWATGATLVVAGQRTWMSPVRFLRDRRISHLDTVPSIIALAQRTRTLTEGCLPDLRWSMFSGEQLPYAAAAAWRSAVGTNVIENNYGPSELAGVCANHRLPARTADWIPTSNGTVPIGRVYGHLDSVVLGPGGVVAGEGELCVRGGQRFSGYVDPADNAGRFLRGDGPYEGVDGLPEPGDWYRTGDRVRWESGALVHLGRLDRQVKLRGYRVEPDEVEAAARSHDGVKEVAVVVADAQLVAVYVGEEVASAELKAHVGARVPDYMVPVTWRRVDALPLTPNGKLDRARLIEEAR</sequence>
<dbReference type="Gene3D" id="3.30.300.30">
    <property type="match status" value="1"/>
</dbReference>
<feature type="domain" description="AMP-binding enzyme C-terminal" evidence="2">
    <location>
        <begin position="415"/>
        <end position="482"/>
    </location>
</feature>
<dbReference type="PROSITE" id="PS00455">
    <property type="entry name" value="AMP_BINDING"/>
    <property type="match status" value="1"/>
</dbReference>
<reference evidence="3 4" key="1">
    <citation type="submission" date="2020-08" db="EMBL/GenBank/DDBJ databases">
        <title>Sequencing the genomes of 1000 actinobacteria strains.</title>
        <authorList>
            <person name="Klenk H.-P."/>
        </authorList>
    </citation>
    <scope>NUCLEOTIDE SEQUENCE [LARGE SCALE GENOMIC DNA]</scope>
    <source>
        <strain evidence="3 4">DSM 43768</strain>
    </source>
</reference>
<dbReference type="GO" id="GO:0044550">
    <property type="term" value="P:secondary metabolite biosynthetic process"/>
    <property type="evidence" value="ECO:0007669"/>
    <property type="project" value="TreeGrafter"/>
</dbReference>
<dbReference type="Pfam" id="PF13193">
    <property type="entry name" value="AMP-binding_C"/>
    <property type="match status" value="1"/>
</dbReference>
<evidence type="ECO:0000313" key="4">
    <source>
        <dbReference type="Proteomes" id="UP000565579"/>
    </source>
</evidence>
<gene>
    <name evidence="3" type="ORF">HD593_002150</name>
</gene>
<proteinExistence type="predicted"/>
<dbReference type="InterPro" id="IPR000873">
    <property type="entry name" value="AMP-dep_synth/lig_dom"/>
</dbReference>
<dbReference type="SUPFAM" id="SSF56801">
    <property type="entry name" value="Acetyl-CoA synthetase-like"/>
    <property type="match status" value="1"/>
</dbReference>
<dbReference type="InterPro" id="IPR020845">
    <property type="entry name" value="AMP-binding_CS"/>
</dbReference>
<dbReference type="PANTHER" id="PTHR45527">
    <property type="entry name" value="NONRIBOSOMAL PEPTIDE SYNTHETASE"/>
    <property type="match status" value="1"/>
</dbReference>
<protein>
    <submittedName>
        <fullName evidence="3">Amino acid adenylation domain-containing protein</fullName>
    </submittedName>
</protein>
<dbReference type="Gene3D" id="3.40.50.12780">
    <property type="entry name" value="N-terminal domain of ligase-like"/>
    <property type="match status" value="1"/>
</dbReference>
<dbReference type="InterPro" id="IPR025110">
    <property type="entry name" value="AMP-bd_C"/>
</dbReference>
<dbReference type="GO" id="GO:0031177">
    <property type="term" value="F:phosphopantetheine binding"/>
    <property type="evidence" value="ECO:0007669"/>
    <property type="project" value="TreeGrafter"/>
</dbReference>
<evidence type="ECO:0000259" key="1">
    <source>
        <dbReference type="Pfam" id="PF00501"/>
    </source>
</evidence>
<organism evidence="3 4">
    <name type="scientific">Nonomuraea rubra</name>
    <dbReference type="NCBI Taxonomy" id="46180"/>
    <lineage>
        <taxon>Bacteria</taxon>
        <taxon>Bacillati</taxon>
        <taxon>Actinomycetota</taxon>
        <taxon>Actinomycetes</taxon>
        <taxon>Streptosporangiales</taxon>
        <taxon>Streptosporangiaceae</taxon>
        <taxon>Nonomuraea</taxon>
    </lineage>
</organism>
<dbReference type="GO" id="GO:0043041">
    <property type="term" value="P:amino acid activation for nonribosomal peptide biosynthetic process"/>
    <property type="evidence" value="ECO:0007669"/>
    <property type="project" value="TreeGrafter"/>
</dbReference>
<dbReference type="CDD" id="cd05930">
    <property type="entry name" value="A_NRPS"/>
    <property type="match status" value="1"/>
</dbReference>
<dbReference type="EMBL" id="JACHMI010000001">
    <property type="protein sequence ID" value="MBB6547355.1"/>
    <property type="molecule type" value="Genomic_DNA"/>
</dbReference>
<dbReference type="AlphaFoldDB" id="A0A7X0NPU5"/>
<dbReference type="RefSeq" id="WP_185102011.1">
    <property type="nucleotide sequence ID" value="NZ_BAAAXY010000120.1"/>
</dbReference>
<accession>A0A7X0NPU5</accession>
<dbReference type="Pfam" id="PF00501">
    <property type="entry name" value="AMP-binding"/>
    <property type="match status" value="1"/>
</dbReference>
<dbReference type="InterPro" id="IPR042099">
    <property type="entry name" value="ANL_N_sf"/>
</dbReference>
<keyword evidence="4" id="KW-1185">Reference proteome</keyword>
<dbReference type="InterPro" id="IPR045851">
    <property type="entry name" value="AMP-bd_C_sf"/>
</dbReference>
<name>A0A7X0NPU5_9ACTN</name>
<dbReference type="PANTHER" id="PTHR45527:SF1">
    <property type="entry name" value="FATTY ACID SYNTHASE"/>
    <property type="match status" value="1"/>
</dbReference>
<dbReference type="Proteomes" id="UP000565579">
    <property type="component" value="Unassembled WGS sequence"/>
</dbReference>
<evidence type="ECO:0000313" key="3">
    <source>
        <dbReference type="EMBL" id="MBB6547355.1"/>
    </source>
</evidence>
<evidence type="ECO:0000259" key="2">
    <source>
        <dbReference type="Pfam" id="PF13193"/>
    </source>
</evidence>